<protein>
    <submittedName>
        <fullName evidence="1">Uncharacterized protein</fullName>
    </submittedName>
</protein>
<dbReference type="Proteomes" id="UP000287166">
    <property type="component" value="Unassembled WGS sequence"/>
</dbReference>
<sequence length="112" mass="12489">MKVFADPAFWSKTVWCRGVVEQLEHRYLQQENARRARTMRKYDHAFVCVASTPTTVIPPGMDGEQLANAVSHLADYNQLPGERQPASIPLSVIACIPPSTYCYNVVLNHSGA</sequence>
<keyword evidence="2" id="KW-1185">Reference proteome</keyword>
<name>A0A401GYH6_9APHY</name>
<dbReference type="GeneID" id="38783911"/>
<dbReference type="AlphaFoldDB" id="A0A401GYH6"/>
<gene>
    <name evidence="1" type="ORF">SCP_1002400</name>
</gene>
<evidence type="ECO:0000313" key="1">
    <source>
        <dbReference type="EMBL" id="GBE86994.1"/>
    </source>
</evidence>
<organism evidence="1 2">
    <name type="scientific">Sparassis crispa</name>
    <dbReference type="NCBI Taxonomy" id="139825"/>
    <lineage>
        <taxon>Eukaryota</taxon>
        <taxon>Fungi</taxon>
        <taxon>Dikarya</taxon>
        <taxon>Basidiomycota</taxon>
        <taxon>Agaricomycotina</taxon>
        <taxon>Agaricomycetes</taxon>
        <taxon>Polyporales</taxon>
        <taxon>Sparassidaceae</taxon>
        <taxon>Sparassis</taxon>
    </lineage>
</organism>
<evidence type="ECO:0000313" key="2">
    <source>
        <dbReference type="Proteomes" id="UP000287166"/>
    </source>
</evidence>
<comment type="caution">
    <text evidence="1">The sequence shown here is derived from an EMBL/GenBank/DDBJ whole genome shotgun (WGS) entry which is preliminary data.</text>
</comment>
<dbReference type="RefSeq" id="XP_027617907.1">
    <property type="nucleotide sequence ID" value="XM_027762106.1"/>
</dbReference>
<accession>A0A401GYH6</accession>
<dbReference type="InParanoid" id="A0A401GYH6"/>
<dbReference type="EMBL" id="BFAD01000010">
    <property type="protein sequence ID" value="GBE86994.1"/>
    <property type="molecule type" value="Genomic_DNA"/>
</dbReference>
<reference evidence="1 2" key="1">
    <citation type="journal article" date="2018" name="Sci. Rep.">
        <title>Genome sequence of the cauliflower mushroom Sparassis crispa (Hanabiratake) and its association with beneficial usage.</title>
        <authorList>
            <person name="Kiyama R."/>
            <person name="Furutani Y."/>
            <person name="Kawaguchi K."/>
            <person name="Nakanishi T."/>
        </authorList>
    </citation>
    <scope>NUCLEOTIDE SEQUENCE [LARGE SCALE GENOMIC DNA]</scope>
</reference>
<proteinExistence type="predicted"/>